<name>A0A919WH89_9BACI</name>
<organism evidence="2 3">
    <name type="scientific">Robertmurraya siralis</name>
    <dbReference type="NCBI Taxonomy" id="77777"/>
    <lineage>
        <taxon>Bacteria</taxon>
        <taxon>Bacillati</taxon>
        <taxon>Bacillota</taxon>
        <taxon>Bacilli</taxon>
        <taxon>Bacillales</taxon>
        <taxon>Bacillaceae</taxon>
        <taxon>Robertmurraya</taxon>
    </lineage>
</organism>
<dbReference type="RefSeq" id="WP_095308609.1">
    <property type="nucleotide sequence ID" value="NZ_BORC01000002.1"/>
</dbReference>
<evidence type="ECO:0000313" key="2">
    <source>
        <dbReference type="EMBL" id="GIN61712.1"/>
    </source>
</evidence>
<sequence length="72" mass="7975">MAEAIILDSKLRILFEIGLNEKGEPLYKAKTYSNIDKNATADQLFETAQALGQLSVYPVLGVERTDNFEIVG</sequence>
<dbReference type="OrthoDB" id="48766at2"/>
<accession>A0A919WH89</accession>
<evidence type="ECO:0000259" key="1">
    <source>
        <dbReference type="Pfam" id="PF07872"/>
    </source>
</evidence>
<dbReference type="AlphaFoldDB" id="A0A919WH89"/>
<protein>
    <recommendedName>
        <fullName evidence="1">DUF1659 domain-containing protein</fullName>
    </recommendedName>
</protein>
<feature type="domain" description="DUF1659" evidence="1">
    <location>
        <begin position="3"/>
        <end position="71"/>
    </location>
</feature>
<dbReference type="Proteomes" id="UP000682111">
    <property type="component" value="Unassembled WGS sequence"/>
</dbReference>
<dbReference type="Pfam" id="PF07872">
    <property type="entry name" value="DUF1659"/>
    <property type="match status" value="1"/>
</dbReference>
<gene>
    <name evidence="2" type="ORF">J27TS8_17050</name>
</gene>
<keyword evidence="3" id="KW-1185">Reference proteome</keyword>
<dbReference type="EMBL" id="BORC01000002">
    <property type="protein sequence ID" value="GIN61712.1"/>
    <property type="molecule type" value="Genomic_DNA"/>
</dbReference>
<evidence type="ECO:0000313" key="3">
    <source>
        <dbReference type="Proteomes" id="UP000682111"/>
    </source>
</evidence>
<comment type="caution">
    <text evidence="2">The sequence shown here is derived from an EMBL/GenBank/DDBJ whole genome shotgun (WGS) entry which is preliminary data.</text>
</comment>
<proteinExistence type="predicted"/>
<dbReference type="InterPro" id="IPR012454">
    <property type="entry name" value="DUF1659"/>
</dbReference>
<reference evidence="2" key="1">
    <citation type="submission" date="2021-03" db="EMBL/GenBank/DDBJ databases">
        <title>Antimicrobial resistance genes in bacteria isolated from Japanese honey, and their potential for conferring macrolide and lincosamide resistance in the American foulbrood pathogen Paenibacillus larvae.</title>
        <authorList>
            <person name="Okamoto M."/>
            <person name="Kumagai M."/>
            <person name="Kanamori H."/>
            <person name="Takamatsu D."/>
        </authorList>
    </citation>
    <scope>NUCLEOTIDE SEQUENCE</scope>
    <source>
        <strain evidence="2">J27TS8</strain>
    </source>
</reference>